<dbReference type="Proteomes" id="UP001642483">
    <property type="component" value="Unassembled WGS sequence"/>
</dbReference>
<feature type="region of interest" description="Disordered" evidence="3">
    <location>
        <begin position="1790"/>
        <end position="1830"/>
    </location>
</feature>
<dbReference type="PANTHER" id="PTHR13992">
    <property type="entry name" value="NUCLEAR RECEPTOR CO-REPRESSOR RELATED NCOR"/>
    <property type="match status" value="1"/>
</dbReference>
<feature type="region of interest" description="Disordered" evidence="3">
    <location>
        <begin position="578"/>
        <end position="646"/>
    </location>
</feature>
<dbReference type="EMBL" id="CAWYQH010000035">
    <property type="protein sequence ID" value="CAK8676880.1"/>
    <property type="molecule type" value="Genomic_DNA"/>
</dbReference>
<feature type="region of interest" description="Disordered" evidence="3">
    <location>
        <begin position="1532"/>
        <end position="1634"/>
    </location>
</feature>
<dbReference type="InterPro" id="IPR017930">
    <property type="entry name" value="Myb_dom"/>
</dbReference>
<feature type="domain" description="SANT" evidence="4">
    <location>
        <begin position="521"/>
        <end position="572"/>
    </location>
</feature>
<dbReference type="Gene3D" id="1.20.58.1880">
    <property type="match status" value="1"/>
</dbReference>
<evidence type="ECO:0000259" key="5">
    <source>
        <dbReference type="PROSITE" id="PS51294"/>
    </source>
</evidence>
<feature type="region of interest" description="Disordered" evidence="3">
    <location>
        <begin position="1913"/>
        <end position="1934"/>
    </location>
</feature>
<feature type="region of interest" description="Disordered" evidence="3">
    <location>
        <begin position="241"/>
        <end position="269"/>
    </location>
</feature>
<feature type="region of interest" description="Disordered" evidence="3">
    <location>
        <begin position="285"/>
        <end position="322"/>
    </location>
</feature>
<dbReference type="Gene3D" id="1.20.5.430">
    <property type="match status" value="1"/>
</dbReference>
<feature type="compositionally biased region" description="Basic and acidic residues" evidence="3">
    <location>
        <begin position="1566"/>
        <end position="1577"/>
    </location>
</feature>
<comment type="caution">
    <text evidence="6">The sequence shown here is derived from an EMBL/GenBank/DDBJ whole genome shotgun (WGS) entry which is preliminary data.</text>
</comment>
<feature type="compositionally biased region" description="Basic and acidic residues" evidence="3">
    <location>
        <begin position="843"/>
        <end position="854"/>
    </location>
</feature>
<dbReference type="Pfam" id="PF15784">
    <property type="entry name" value="GPS2_interact"/>
    <property type="match status" value="1"/>
</dbReference>
<dbReference type="Pfam" id="PF00249">
    <property type="entry name" value="Myb_DNA-binding"/>
    <property type="match status" value="1"/>
</dbReference>
<dbReference type="SUPFAM" id="SSF46689">
    <property type="entry name" value="Homeodomain-like"/>
    <property type="match status" value="2"/>
</dbReference>
<organism evidence="6 7">
    <name type="scientific">Clavelina lepadiformis</name>
    <name type="common">Light-bulb sea squirt</name>
    <name type="synonym">Ascidia lepadiformis</name>
    <dbReference type="NCBI Taxonomy" id="159417"/>
    <lineage>
        <taxon>Eukaryota</taxon>
        <taxon>Metazoa</taxon>
        <taxon>Chordata</taxon>
        <taxon>Tunicata</taxon>
        <taxon>Ascidiacea</taxon>
        <taxon>Aplousobranchia</taxon>
        <taxon>Clavelinidae</taxon>
        <taxon>Clavelina</taxon>
    </lineage>
</organism>
<reference evidence="6 7" key="1">
    <citation type="submission" date="2024-02" db="EMBL/GenBank/DDBJ databases">
        <authorList>
            <person name="Daric V."/>
            <person name="Darras S."/>
        </authorList>
    </citation>
    <scope>NUCLEOTIDE SEQUENCE [LARGE SCALE GENOMIC DNA]</scope>
</reference>
<feature type="compositionally biased region" description="Basic and acidic residues" evidence="3">
    <location>
        <begin position="2094"/>
        <end position="2104"/>
    </location>
</feature>
<keyword evidence="7" id="KW-1185">Reference proteome</keyword>
<accession>A0ABP0FB52</accession>
<name>A0ABP0FB52_CLALP</name>
<feature type="compositionally biased region" description="Basic and acidic residues" evidence="3">
    <location>
        <begin position="2003"/>
        <end position="2024"/>
    </location>
</feature>
<feature type="compositionally biased region" description="Basic and acidic residues" evidence="3">
    <location>
        <begin position="812"/>
        <end position="822"/>
    </location>
</feature>
<dbReference type="InterPro" id="IPR031557">
    <property type="entry name" value="N-CoR_GPS2_interact"/>
</dbReference>
<feature type="compositionally biased region" description="Basic residues" evidence="3">
    <location>
        <begin position="578"/>
        <end position="596"/>
    </location>
</feature>
<proteinExistence type="inferred from homology"/>
<feature type="domain" description="SANT" evidence="4">
    <location>
        <begin position="644"/>
        <end position="694"/>
    </location>
</feature>
<feature type="compositionally biased region" description="Basic and acidic residues" evidence="3">
    <location>
        <begin position="597"/>
        <end position="635"/>
    </location>
</feature>
<protein>
    <recommendedName>
        <fullName evidence="8">Nuclear receptor corepressor 1</fullName>
    </recommendedName>
</protein>
<feature type="compositionally biased region" description="Polar residues" evidence="3">
    <location>
        <begin position="2027"/>
        <end position="2036"/>
    </location>
</feature>
<feature type="region of interest" description="Disordered" evidence="3">
    <location>
        <begin position="805"/>
        <end position="854"/>
    </location>
</feature>
<evidence type="ECO:0000256" key="1">
    <source>
        <dbReference type="ARBA" id="ARBA00010097"/>
    </source>
</evidence>
<feature type="region of interest" description="Disordered" evidence="3">
    <location>
        <begin position="2000"/>
        <end position="2037"/>
    </location>
</feature>
<dbReference type="PROSITE" id="PS51293">
    <property type="entry name" value="SANT"/>
    <property type="match status" value="2"/>
</dbReference>
<feature type="compositionally biased region" description="Polar residues" evidence="3">
    <location>
        <begin position="241"/>
        <end position="254"/>
    </location>
</feature>
<dbReference type="CDD" id="cd00167">
    <property type="entry name" value="SANT"/>
    <property type="match status" value="1"/>
</dbReference>
<feature type="region of interest" description="Disordered" evidence="3">
    <location>
        <begin position="2088"/>
        <end position="2115"/>
    </location>
</feature>
<dbReference type="PROSITE" id="PS51294">
    <property type="entry name" value="HTH_MYB"/>
    <property type="match status" value="1"/>
</dbReference>
<feature type="region of interest" description="Disordered" evidence="3">
    <location>
        <begin position="2299"/>
        <end position="2347"/>
    </location>
</feature>
<dbReference type="InterPro" id="IPR009057">
    <property type="entry name" value="Homeodomain-like_sf"/>
</dbReference>
<evidence type="ECO:0000313" key="7">
    <source>
        <dbReference type="Proteomes" id="UP001642483"/>
    </source>
</evidence>
<dbReference type="PANTHER" id="PTHR13992:SF39">
    <property type="entry name" value="SMRTER, ISOFORM G"/>
    <property type="match status" value="1"/>
</dbReference>
<feature type="compositionally biased region" description="Polar residues" evidence="3">
    <location>
        <begin position="1790"/>
        <end position="1803"/>
    </location>
</feature>
<evidence type="ECO:0000259" key="4">
    <source>
        <dbReference type="PROSITE" id="PS51293"/>
    </source>
</evidence>
<evidence type="ECO:0000313" key="6">
    <source>
        <dbReference type="EMBL" id="CAK8676880.1"/>
    </source>
</evidence>
<sequence>MKRHRISLRPDYTSSGTDHGLPRHGIVPPASSTGNSQLIYSQLYSQPHGNLQHQPPLGMLPRTSDPVYRFDSRSASIFAGSVHQSHIPGAMHLHPSSSVSFPSRRVSLLRDIGIAGEREKELPISAPTSQMIEAARHIPTPVSQISSNIHGPERPITIMGNLHQSFQRQQLQIPANLLGEQSSTPPRHILQHNTAGSRPMADMKKETTVMIKQENGSKVLSTQPSNVASLIGLGSNQLLQRQSSAGPSASSTIDATGAHNGGSGQKSKEDLVQAMDKVDREITKVESEINRLQKKKTQLEESAKKPPEPEKAESSPQRVEPKHRDLWQIIYAENKKKAEAARSVLDGICPIYDMPLYNQPSDTKVYQDNLKKNEEMRPKLLNYFRHRKKLQNIREKYLGARYDQLMDKWQRKTEALESNAKRKAKEAKTREFFEKIFPEVRKQREQQERMDRVGTRGDTCRSDADFAEIVDGLSEQENHLQHMRQQAIVPPMLLDKEERRVTFISNNGYIREPFKEFKESQQLDAWAVQEKAIFKEKYVQHPKNFHLIASFIEKKNVADCILYYYLTKKANNYKALVRKQTLKPRKPKSGRAHASSHHHEQSGSSHKDVTEKADKDDSKKDLSNNSEDSKVDRPPSPRMTRARKQTLNWTEEEINIVKEGFGKHGRDFSLISRMVSNKSEQQVKNFYNHYKNKKKHGLDQLINEGSKKKKTRSTRHAAPSPDISTATADEDASLEPRKLSESSTSEEKHQTNKEKPDDNFIVDEKKIKSKDQDPSPAFSNSKSGIDAGDVLTTSYIRTRRTTAALAAAGQDQHAEFGKRSSDNKSPGSVGEPAEKRHKKTERKAKTTELNAKEIVKTEVMTEEVAATSQWSNNDQTTKELDGAKIKQEFKDASVSEISDAAKSENNKVISEEEITKPLLPTQVAEKKDLSKPETSIADNKLVKEQNISEDHDSSATCSADEEPQPLHASQIVGRAKHDSPYAFEFNDSPTRIQLDHHTTRHTPTTAHSITVSTVLTCARNDGALNLAKKPVNSEEMKTILSKDERPHSLPPRSMVPSVSTSVKMIPASAISGVDDSRPSSTPVYGDFPLPHTTKGTTLFQQQFQTTHQGLKVLSNFTKSSSLYSGQPHIVTNIGNLKYTGPATKPMALSMSSNPNPNSKSMSTVVDLTKGSSASAAPVTTVPLPVASSESKHHYHPVHPSAASLQKDFNPSLSVTSSAVPGELTSGYQHSYSAKDKQAMRERAADIPESPIPVSALLFKSTKAPTLLQPGAAAQNVILKNSDTYRRKEKIKPSLHPMLIGEPTSLDKQYFSAAMSNMACLGSLAGGIPLRQKTVCTSSLSMPIDSLVPSISSPERRSQETIAGIRLANVDRMKTTSQSAVPLIIDPRDIGQSSVYFSNPARRTPLQGPTHADITGICSKQSMSNPVSPTRKDSISRETLLNPLPTLHPAPMFPGYTFSHMLPAGTNLGNIKQEKNTDFQLNIKQSHLDDARRTAISVKVDPAHGFAHQYFPPASHSMVSRDRAIDEGNSLMQRSTLSPQPMPKSSHRSSSALSQNVSRHSSPIAHSHIEKQFKEEIPRPSSAARRTPDRRSVGDSSVSTSHHRSFPSQSITPMSRSRPVLLPDVKPKEEPPVTPITSITHHQIICATATAAVAANPKRHPTTSFNHALAIPTGSDQENNPNVIPFSVNPCYYQIPGAPPGLASMPRPTPPNSRAVSTASENPENSRQKLLSQDFATAQLMQQQQQLAGHFPFQLPGFPAMPPHSNPPNPLVNLRQLELSNQADRISFIPGQTSVASPLSSPHTSLGLIKTSRPQSPPSPHRANTPVKQNVRSLYPSPSPVQIVEAMAQAAGEKFRSSSPLRGPNMDRRSPTYPAHEARKTPPVFHPHPLKESLGRNMALPEGFLGALDPHAATRSATSPNRLSHKSRTIKQEKSSDLIGYDHAVVSESMRGREQSSGTSLSCNRDYHVPLTMVSSESSRTDSEMALQVLSGLSNDASKRTYRSFHEDKSKTDKSNIKREPDKWRQSHVPTGKTQENIARDLKYTGRTVMTTGLLINAIIDRNINQYEETAKQEDKKEKYKTQEMAIKPPIGKPAHSESGTKRLSDQGPSTQQGLRADPTIISIARQAAVAESLNTVSGQNTITAQRTKTLHECSHDIISGIYNQRSDSSKLPGRANADTQKQEEVAMAQNPMVAVPGVHSSMVMESRIREALQASQGHASGHSSPLHEAVRQTRSDSNTPVAHSSLPPAHSEQSLHHGFQSKHEMKKVDNMQSDNYKHVAPAASQQMFSVLSFRGVQGGASAQQIPPTANISGRPHMVPGGPRTYHPQQSAVREQAPHYEPLSDDSD</sequence>
<feature type="region of interest" description="Disordered" evidence="3">
    <location>
        <begin position="1702"/>
        <end position="1725"/>
    </location>
</feature>
<gene>
    <name evidence="6" type="ORF">CVLEPA_LOCUS6304</name>
</gene>
<dbReference type="InterPro" id="IPR051571">
    <property type="entry name" value="N-CoR_corepressor"/>
</dbReference>
<evidence type="ECO:0008006" key="8">
    <source>
        <dbReference type="Google" id="ProtNLM"/>
    </source>
</evidence>
<feature type="region of interest" description="Disordered" evidence="3">
    <location>
        <begin position="1851"/>
        <end position="1884"/>
    </location>
</feature>
<feature type="compositionally biased region" description="Polar residues" evidence="3">
    <location>
        <begin position="2213"/>
        <end position="2223"/>
    </location>
</feature>
<keyword evidence="2" id="KW-0175">Coiled coil</keyword>
<feature type="compositionally biased region" description="Polar residues" evidence="3">
    <location>
        <begin position="1547"/>
        <end position="1560"/>
    </location>
</feature>
<feature type="compositionally biased region" description="Polar residues" evidence="3">
    <location>
        <begin position="1593"/>
        <end position="1614"/>
    </location>
</feature>
<feature type="compositionally biased region" description="Basic and acidic residues" evidence="3">
    <location>
        <begin position="940"/>
        <end position="953"/>
    </location>
</feature>
<dbReference type="InterPro" id="IPR017884">
    <property type="entry name" value="SANT_dom"/>
</dbReference>
<feature type="compositionally biased region" description="Basic and acidic residues" evidence="3">
    <location>
        <begin position="734"/>
        <end position="773"/>
    </location>
</feature>
<evidence type="ECO:0000256" key="2">
    <source>
        <dbReference type="ARBA" id="ARBA00023054"/>
    </source>
</evidence>
<feature type="region of interest" description="Disordered" evidence="3">
    <location>
        <begin position="1"/>
        <end position="32"/>
    </location>
</feature>
<feature type="compositionally biased region" description="Polar residues" evidence="3">
    <location>
        <begin position="1711"/>
        <end position="1725"/>
    </location>
</feature>
<evidence type="ECO:0000256" key="3">
    <source>
        <dbReference type="SAM" id="MobiDB-lite"/>
    </source>
</evidence>
<feature type="region of interest" description="Disordered" evidence="3">
    <location>
        <begin position="919"/>
        <end position="964"/>
    </location>
</feature>
<feature type="domain" description="HTH myb-type" evidence="5">
    <location>
        <begin position="641"/>
        <end position="695"/>
    </location>
</feature>
<comment type="similarity">
    <text evidence="1">Belongs to the N-CoR nuclear receptor corepressors family.</text>
</comment>
<dbReference type="Gene3D" id="1.10.10.60">
    <property type="entry name" value="Homeodomain-like"/>
    <property type="match status" value="1"/>
</dbReference>
<feature type="compositionally biased region" description="Basic and acidic residues" evidence="3">
    <location>
        <begin position="1864"/>
        <end position="1879"/>
    </location>
</feature>
<feature type="region of interest" description="Disordered" evidence="3">
    <location>
        <begin position="2212"/>
        <end position="2265"/>
    </location>
</feature>
<feature type="compositionally biased region" description="Polar residues" evidence="3">
    <location>
        <begin position="2300"/>
        <end position="2311"/>
    </location>
</feature>
<dbReference type="SMART" id="SM00717">
    <property type="entry name" value="SANT"/>
    <property type="match status" value="2"/>
</dbReference>
<dbReference type="InterPro" id="IPR001005">
    <property type="entry name" value="SANT/Myb"/>
</dbReference>
<feature type="region of interest" description="Disordered" evidence="3">
    <location>
        <begin position="705"/>
        <end position="789"/>
    </location>
</feature>